<dbReference type="PANTHER" id="PTHR42830:SF2">
    <property type="entry name" value="OSMC_OHR FAMILY PROTEIN"/>
    <property type="match status" value="1"/>
</dbReference>
<feature type="region of interest" description="Disordered" evidence="1">
    <location>
        <begin position="25"/>
        <end position="53"/>
    </location>
</feature>
<keyword evidence="3" id="KW-1185">Reference proteome</keyword>
<accession>A0A511J6J2</accession>
<comment type="caution">
    <text evidence="2">The sequence shown here is derived from an EMBL/GenBank/DDBJ whole genome shotgun (WGS) entry which is preliminary data.</text>
</comment>
<dbReference type="InterPro" id="IPR003718">
    <property type="entry name" value="OsmC/Ohr_fam"/>
</dbReference>
<name>A0A511J6J2_9CELL</name>
<evidence type="ECO:0000313" key="3">
    <source>
        <dbReference type="Proteomes" id="UP000321720"/>
    </source>
</evidence>
<dbReference type="PANTHER" id="PTHR42830">
    <property type="entry name" value="OSMOTICALLY INDUCIBLE FAMILY PROTEIN"/>
    <property type="match status" value="1"/>
</dbReference>
<evidence type="ECO:0000313" key="2">
    <source>
        <dbReference type="EMBL" id="GEL93611.1"/>
    </source>
</evidence>
<dbReference type="EMBL" id="BJWG01000001">
    <property type="protein sequence ID" value="GEL93611.1"/>
    <property type="molecule type" value="Genomic_DNA"/>
</dbReference>
<dbReference type="Proteomes" id="UP000321720">
    <property type="component" value="Unassembled WGS sequence"/>
</dbReference>
<dbReference type="InterPro" id="IPR052707">
    <property type="entry name" value="OsmC_Ohr_Peroxiredoxin"/>
</dbReference>
<proteinExistence type="predicted"/>
<dbReference type="OrthoDB" id="9795405at2"/>
<organism evidence="2 3">
    <name type="scientific">Cellulomonas composti</name>
    <dbReference type="NCBI Taxonomy" id="266130"/>
    <lineage>
        <taxon>Bacteria</taxon>
        <taxon>Bacillati</taxon>
        <taxon>Actinomycetota</taxon>
        <taxon>Actinomycetes</taxon>
        <taxon>Micrococcales</taxon>
        <taxon>Cellulomonadaceae</taxon>
        <taxon>Cellulomonas</taxon>
    </lineage>
</organism>
<protein>
    <submittedName>
        <fullName evidence="2">Peroxiredoxin</fullName>
    </submittedName>
</protein>
<dbReference type="Gene3D" id="3.30.300.20">
    <property type="match status" value="1"/>
</dbReference>
<reference evidence="2 3" key="1">
    <citation type="submission" date="2019-07" db="EMBL/GenBank/DDBJ databases">
        <title>Whole genome shotgun sequence of Cellulomonas composti NBRC 100758.</title>
        <authorList>
            <person name="Hosoyama A."/>
            <person name="Uohara A."/>
            <person name="Ohji S."/>
            <person name="Ichikawa N."/>
        </authorList>
    </citation>
    <scope>NUCLEOTIDE SEQUENCE [LARGE SCALE GENOMIC DNA]</scope>
    <source>
        <strain evidence="2 3">NBRC 100758</strain>
    </source>
</reference>
<evidence type="ECO:0000256" key="1">
    <source>
        <dbReference type="SAM" id="MobiDB-lite"/>
    </source>
</evidence>
<dbReference type="AlphaFoldDB" id="A0A511J6J2"/>
<dbReference type="InterPro" id="IPR036102">
    <property type="entry name" value="OsmC/Ohrsf"/>
</dbReference>
<dbReference type="SUPFAM" id="SSF82784">
    <property type="entry name" value="OsmC-like"/>
    <property type="match status" value="1"/>
</dbReference>
<gene>
    <name evidence="2" type="ORF">CCO02nite_02690</name>
</gene>
<dbReference type="InterPro" id="IPR015946">
    <property type="entry name" value="KH_dom-like_a/b"/>
</dbReference>
<sequence length="171" mass="18465">MAQLLHSYSVDLTWTGAGPAGTTTYTSYGRDHELTSGRKQSLPGTSDPAFRGDPDRWSPEDLLVGALAQCHMLWFLHLAAAAGVVVVGYADAAAGTMRIESAGQGQFTEVVLHPRVTLRGHHLPDGSPVTDGVLADLHHRAHEHCFIARSVNFTVRHEPVPVAFEHRVVTA</sequence>
<dbReference type="Pfam" id="PF02566">
    <property type="entry name" value="OsmC"/>
    <property type="match status" value="1"/>
</dbReference>
<dbReference type="RefSeq" id="WP_146841221.1">
    <property type="nucleotide sequence ID" value="NZ_BJWG01000001.1"/>
</dbReference>